<reference evidence="2" key="1">
    <citation type="journal article" date="2019" name="Int. J. Syst. Evol. Microbiol.">
        <title>The Global Catalogue of Microorganisms (GCM) 10K type strain sequencing project: providing services to taxonomists for standard genome sequencing and annotation.</title>
        <authorList>
            <consortium name="The Broad Institute Genomics Platform"/>
            <consortium name="The Broad Institute Genome Sequencing Center for Infectious Disease"/>
            <person name="Wu L."/>
            <person name="Ma J."/>
        </authorList>
    </citation>
    <scope>NUCLEOTIDE SEQUENCE [LARGE SCALE GENOMIC DNA]</scope>
    <source>
        <strain evidence="2">CGMCC 4.1641</strain>
    </source>
</reference>
<comment type="caution">
    <text evidence="1">The sequence shown here is derived from an EMBL/GenBank/DDBJ whole genome shotgun (WGS) entry which is preliminary data.</text>
</comment>
<organism evidence="1 2">
    <name type="scientific">Cohnella boryungensis</name>
    <dbReference type="NCBI Taxonomy" id="768479"/>
    <lineage>
        <taxon>Bacteria</taxon>
        <taxon>Bacillati</taxon>
        <taxon>Bacillota</taxon>
        <taxon>Bacilli</taxon>
        <taxon>Bacillales</taxon>
        <taxon>Paenibacillaceae</taxon>
        <taxon>Cohnella</taxon>
    </lineage>
</organism>
<dbReference type="Proteomes" id="UP001595755">
    <property type="component" value="Unassembled WGS sequence"/>
</dbReference>
<protein>
    <submittedName>
        <fullName evidence="1">Uncharacterized protein</fullName>
    </submittedName>
</protein>
<evidence type="ECO:0000313" key="2">
    <source>
        <dbReference type="Proteomes" id="UP001595755"/>
    </source>
</evidence>
<name>A0ABV8SK22_9BACL</name>
<proteinExistence type="predicted"/>
<dbReference type="EMBL" id="JBHSED010000074">
    <property type="protein sequence ID" value="MFC4307227.1"/>
    <property type="molecule type" value="Genomic_DNA"/>
</dbReference>
<gene>
    <name evidence="1" type="ORF">ACFO1S_27765</name>
</gene>
<keyword evidence="2" id="KW-1185">Reference proteome</keyword>
<dbReference type="RefSeq" id="WP_204602969.1">
    <property type="nucleotide sequence ID" value="NZ_JBHSED010000074.1"/>
</dbReference>
<sequence>MKRSAGKYGWRQIAAALTAVWLLGSCASSVYADDKIAREPELSIIVRSSSSSMLFSRLEIDSPSLLRELRAARAETAGRTPFFPDIEVEWRPDSRSRVYRLDHTGHLLSPETNHRLPLPNSAAARMLAYARILRNRHYGKLVPWSEARRLVARKSIFTLTDLESGLSFRVQRRAGSSHADVQPLSKEDSATMKRIYGGRWSWQRRAVLVGTASHRLAASMNGMPHGGDGIPDNGFNGHFCVHFLDSTSHRSETPDWGHQLRVHQAAGSLSRYFSSSPPLTLALSFVEALNSKDTDMLALLREQAPQASFQALDSFLNELESIAVRGKREARPDAPSSQEDERLSAEIELPVRIRRIEGRSVDAKLRFSFEKSSIGSSWRLIGVSSNVPGISF</sequence>
<accession>A0ABV8SK22</accession>
<dbReference type="PROSITE" id="PS51257">
    <property type="entry name" value="PROKAR_LIPOPROTEIN"/>
    <property type="match status" value="1"/>
</dbReference>
<evidence type="ECO:0000313" key="1">
    <source>
        <dbReference type="EMBL" id="MFC4307227.1"/>
    </source>
</evidence>